<feature type="region of interest" description="Disordered" evidence="1">
    <location>
        <begin position="108"/>
        <end position="207"/>
    </location>
</feature>
<reference evidence="2" key="1">
    <citation type="submission" date="2020-05" db="EMBL/GenBank/DDBJ databases">
        <authorList>
            <person name="Chiriac C."/>
            <person name="Salcher M."/>
            <person name="Ghai R."/>
            <person name="Kavagutti S V."/>
        </authorList>
    </citation>
    <scope>NUCLEOTIDE SEQUENCE</scope>
</reference>
<accession>A0A6J6Z9H0</accession>
<organism evidence="2">
    <name type="scientific">freshwater metagenome</name>
    <dbReference type="NCBI Taxonomy" id="449393"/>
    <lineage>
        <taxon>unclassified sequences</taxon>
        <taxon>metagenomes</taxon>
        <taxon>ecological metagenomes</taxon>
    </lineage>
</organism>
<evidence type="ECO:0000313" key="2">
    <source>
        <dbReference type="EMBL" id="CAB4818149.1"/>
    </source>
</evidence>
<feature type="compositionally biased region" description="Basic and acidic residues" evidence="1">
    <location>
        <begin position="162"/>
        <end position="185"/>
    </location>
</feature>
<evidence type="ECO:0000256" key="1">
    <source>
        <dbReference type="SAM" id="MobiDB-lite"/>
    </source>
</evidence>
<dbReference type="EMBL" id="CAFAAJ010000165">
    <property type="protein sequence ID" value="CAB4818149.1"/>
    <property type="molecule type" value="Genomic_DNA"/>
</dbReference>
<name>A0A6J6Z9H0_9ZZZZ</name>
<sequence length="207" mass="22807">MLGVEFLEEAEHRACEFPVRRVDGVQLDRNVEVDPLLLESAPLVVVADDRHRHDAVRVERCCVADSVKDAFVDPTDQHHHGVGFASHLVAGLNSNHGPAAGVVLADRPEAEDHDRDEGSRDPCSFGELGHHDDDGNEPGGQCPDDVDRHTRPPATLPQGEVVPDHSRLAQREAGEYPECIERDELGDITLEDDDQRRCHSSEEDDAV</sequence>
<protein>
    <submittedName>
        <fullName evidence="2">Unannotated protein</fullName>
    </submittedName>
</protein>
<feature type="compositionally biased region" description="Basic and acidic residues" evidence="1">
    <location>
        <begin position="108"/>
        <end position="120"/>
    </location>
</feature>
<gene>
    <name evidence="2" type="ORF">UFOPK3001_02036</name>
</gene>
<proteinExistence type="predicted"/>
<dbReference type="AlphaFoldDB" id="A0A6J6Z9H0"/>